<comment type="caution">
    <text evidence="3">The sequence shown here is derived from an EMBL/GenBank/DDBJ whole genome shotgun (WGS) entry which is preliminary data.</text>
</comment>
<evidence type="ECO:0000256" key="2">
    <source>
        <dbReference type="SAM" id="SignalP"/>
    </source>
</evidence>
<gene>
    <name evidence="3" type="ORF">M3P21_01340</name>
</gene>
<feature type="compositionally biased region" description="Basic and acidic residues" evidence="1">
    <location>
        <begin position="204"/>
        <end position="236"/>
    </location>
</feature>
<evidence type="ECO:0000313" key="3">
    <source>
        <dbReference type="EMBL" id="MCL6282160.1"/>
    </source>
</evidence>
<feature type="compositionally biased region" description="Gly residues" evidence="1">
    <location>
        <begin position="125"/>
        <end position="203"/>
    </location>
</feature>
<feature type="signal peptide" evidence="2">
    <location>
        <begin position="1"/>
        <end position="26"/>
    </location>
</feature>
<organism evidence="3 4">
    <name type="scientific">Ruegeria spongiae</name>
    <dbReference type="NCBI Taxonomy" id="2942209"/>
    <lineage>
        <taxon>Bacteria</taxon>
        <taxon>Pseudomonadati</taxon>
        <taxon>Pseudomonadota</taxon>
        <taxon>Alphaproteobacteria</taxon>
        <taxon>Rhodobacterales</taxon>
        <taxon>Roseobacteraceae</taxon>
        <taxon>Ruegeria</taxon>
    </lineage>
</organism>
<accession>A0ABT0PX21</accession>
<reference evidence="3" key="1">
    <citation type="submission" date="2022-05" db="EMBL/GenBank/DDBJ databases">
        <authorList>
            <person name="Park J.-S."/>
        </authorList>
    </citation>
    <scope>NUCLEOTIDE SEQUENCE</scope>
    <source>
        <strain evidence="3">2012CJ41-6</strain>
    </source>
</reference>
<dbReference type="EMBL" id="JAMFMB010000001">
    <property type="protein sequence ID" value="MCL6282160.1"/>
    <property type="molecule type" value="Genomic_DNA"/>
</dbReference>
<keyword evidence="4" id="KW-1185">Reference proteome</keyword>
<feature type="region of interest" description="Disordered" evidence="1">
    <location>
        <begin position="96"/>
        <end position="236"/>
    </location>
</feature>
<feature type="chain" id="PRO_5046821481" evidence="2">
    <location>
        <begin position="27"/>
        <end position="236"/>
    </location>
</feature>
<keyword evidence="2" id="KW-0732">Signal</keyword>
<evidence type="ECO:0000313" key="4">
    <source>
        <dbReference type="Proteomes" id="UP001203880"/>
    </source>
</evidence>
<feature type="compositionally biased region" description="Polar residues" evidence="1">
    <location>
        <begin position="107"/>
        <end position="119"/>
    </location>
</feature>
<evidence type="ECO:0000256" key="1">
    <source>
        <dbReference type="SAM" id="MobiDB-lite"/>
    </source>
</evidence>
<dbReference type="RefSeq" id="WP_249706177.1">
    <property type="nucleotide sequence ID" value="NZ_JAMFMB010000001.1"/>
</dbReference>
<protein>
    <submittedName>
        <fullName evidence="3">Uncharacterized protein</fullName>
    </submittedName>
</protein>
<dbReference type="Proteomes" id="UP001203880">
    <property type="component" value="Unassembled WGS sequence"/>
</dbReference>
<name>A0ABT0PX21_9RHOB</name>
<sequence>MNVKTRMLSLAMTCTALSFMGGAAFAATERCTVNTARQSVSTETLCSCGVVQDRMLRYLQRRADFEDILARTSQSCPAFAAVLTDYPTASIASNLFGRGEDRDGSNDRSSGNFGNTGNDQLADGGNSGGDGGGGNSGDGNSGGGNSGGGNSGGPGNGNGNNGNPGNGGGNNNGDGPGTGNGGNNNGQGGGSGNGGGGHGNGGDKGGHGKGGDKGGHGKGGDKGGHGKGGDKGGKNR</sequence>
<proteinExistence type="predicted"/>